<dbReference type="EMBL" id="JBIACK010000001">
    <property type="protein sequence ID" value="MFE8699477.1"/>
    <property type="molecule type" value="Genomic_DNA"/>
</dbReference>
<proteinExistence type="inferred from homology"/>
<feature type="transmembrane region" description="Helical" evidence="6">
    <location>
        <begin position="187"/>
        <end position="213"/>
    </location>
</feature>
<keyword evidence="2 6" id="KW-0812">Transmembrane</keyword>
<evidence type="ECO:0000256" key="1">
    <source>
        <dbReference type="ARBA" id="ARBA00004141"/>
    </source>
</evidence>
<dbReference type="Gene3D" id="1.20.1080.10">
    <property type="entry name" value="Glycerol uptake facilitator protein"/>
    <property type="match status" value="1"/>
</dbReference>
<evidence type="ECO:0000256" key="5">
    <source>
        <dbReference type="ARBA" id="ARBA00049660"/>
    </source>
</evidence>
<sequence length="282" mass="31313">MIGQPKPLDEAIQMALNKRDILSESRIKYLLKSALAGIYIGFGIMISFRLGEYFHDGTSPATMMMVAIFFGIALVLIMYGKAELFTGNTMTFTMSSLKRATSWKDTLENWLYCYFGNLMGAFFFAIIILLTGLFSSPDKSQLLMEVASYKMNTSIIEVFFRAILCNWLVCLAVWIPMHVKGDGANIAVMMLLVFGFVISGYEHSVANMVLFSISLVVSHPESVTLLGAIHNLIPVTLGNIIGGSLFVGALYVYIDTLPNKKNTTVEPPLEQEVSTRIITRLK</sequence>
<keyword evidence="3 6" id="KW-1133">Transmembrane helix</keyword>
<feature type="transmembrane region" description="Helical" evidence="6">
    <location>
        <begin position="154"/>
        <end position="175"/>
    </location>
</feature>
<accession>A0ABW6K5N3</accession>
<evidence type="ECO:0000313" key="8">
    <source>
        <dbReference type="Proteomes" id="UP001601059"/>
    </source>
</evidence>
<evidence type="ECO:0000256" key="3">
    <source>
        <dbReference type="ARBA" id="ARBA00022989"/>
    </source>
</evidence>
<keyword evidence="4 6" id="KW-0472">Membrane</keyword>
<keyword evidence="8" id="KW-1185">Reference proteome</keyword>
<comment type="subcellular location">
    <subcellularLocation>
        <location evidence="1">Membrane</location>
        <topology evidence="1">Multi-pass membrane protein</topology>
    </subcellularLocation>
</comment>
<reference evidence="7 8" key="1">
    <citation type="submission" date="2024-08" db="EMBL/GenBank/DDBJ databases">
        <title>Two novel Cytobacillus novel species.</title>
        <authorList>
            <person name="Liu G."/>
        </authorList>
    </citation>
    <scope>NUCLEOTIDE SEQUENCE [LARGE SCALE GENOMIC DNA]</scope>
    <source>
        <strain evidence="7 8">FJAT-54145</strain>
    </source>
</reference>
<dbReference type="PANTHER" id="PTHR30520:SF8">
    <property type="entry name" value="NITRITE TRANSPORTER NIRC"/>
    <property type="match status" value="1"/>
</dbReference>
<dbReference type="InterPro" id="IPR000292">
    <property type="entry name" value="For/NO2_transpt"/>
</dbReference>
<name>A0ABW6K5N3_9BACI</name>
<protein>
    <submittedName>
        <fullName evidence="7">Formate/nitrite transporter family protein</fullName>
    </submittedName>
</protein>
<feature type="transmembrane region" description="Helical" evidence="6">
    <location>
        <begin position="29"/>
        <end position="48"/>
    </location>
</feature>
<dbReference type="Proteomes" id="UP001601059">
    <property type="component" value="Unassembled WGS sequence"/>
</dbReference>
<comment type="caution">
    <text evidence="7">The sequence shown here is derived from an EMBL/GenBank/DDBJ whole genome shotgun (WGS) entry which is preliminary data.</text>
</comment>
<evidence type="ECO:0000256" key="4">
    <source>
        <dbReference type="ARBA" id="ARBA00023136"/>
    </source>
</evidence>
<dbReference type="PANTHER" id="PTHR30520">
    <property type="entry name" value="FORMATE TRANSPORTER-RELATED"/>
    <property type="match status" value="1"/>
</dbReference>
<organism evidence="7 8">
    <name type="scientific">Cytobacillus spartinae</name>
    <dbReference type="NCBI Taxonomy" id="3299023"/>
    <lineage>
        <taxon>Bacteria</taxon>
        <taxon>Bacillati</taxon>
        <taxon>Bacillota</taxon>
        <taxon>Bacilli</taxon>
        <taxon>Bacillales</taxon>
        <taxon>Bacillaceae</taxon>
        <taxon>Cytobacillus</taxon>
    </lineage>
</organism>
<dbReference type="InterPro" id="IPR024002">
    <property type="entry name" value="For/NO2_transpt_CS"/>
</dbReference>
<dbReference type="Pfam" id="PF01226">
    <property type="entry name" value="Form_Nir_trans"/>
    <property type="match status" value="1"/>
</dbReference>
<dbReference type="PROSITE" id="PS01006">
    <property type="entry name" value="FORMATE_NITRITE_TP_2"/>
    <property type="match status" value="1"/>
</dbReference>
<gene>
    <name evidence="7" type="ORF">ACFYKX_02440</name>
</gene>
<comment type="similarity">
    <text evidence="5">Belongs to the FNT transporter (TC 1.A.16) family.</text>
</comment>
<evidence type="ECO:0000256" key="2">
    <source>
        <dbReference type="ARBA" id="ARBA00022692"/>
    </source>
</evidence>
<feature type="transmembrane region" description="Helical" evidence="6">
    <location>
        <begin position="111"/>
        <end position="134"/>
    </location>
</feature>
<evidence type="ECO:0000313" key="7">
    <source>
        <dbReference type="EMBL" id="MFE8699477.1"/>
    </source>
</evidence>
<evidence type="ECO:0000256" key="6">
    <source>
        <dbReference type="SAM" id="Phobius"/>
    </source>
</evidence>
<dbReference type="RefSeq" id="WP_389357705.1">
    <property type="nucleotide sequence ID" value="NZ_JBIACK010000001.1"/>
</dbReference>
<feature type="transmembrane region" description="Helical" evidence="6">
    <location>
        <begin position="60"/>
        <end position="80"/>
    </location>
</feature>
<feature type="transmembrane region" description="Helical" evidence="6">
    <location>
        <begin position="233"/>
        <end position="254"/>
    </location>
</feature>
<dbReference type="InterPro" id="IPR023271">
    <property type="entry name" value="Aquaporin-like"/>
</dbReference>